<organism evidence="3 4">
    <name type="scientific">Microthyrium microscopicum</name>
    <dbReference type="NCBI Taxonomy" id="703497"/>
    <lineage>
        <taxon>Eukaryota</taxon>
        <taxon>Fungi</taxon>
        <taxon>Dikarya</taxon>
        <taxon>Ascomycota</taxon>
        <taxon>Pezizomycotina</taxon>
        <taxon>Dothideomycetes</taxon>
        <taxon>Dothideomycetes incertae sedis</taxon>
        <taxon>Microthyriales</taxon>
        <taxon>Microthyriaceae</taxon>
        <taxon>Microthyrium</taxon>
    </lineage>
</organism>
<accession>A0A6A6UN78</accession>
<dbReference type="GO" id="GO:1990072">
    <property type="term" value="C:TRAPPIII protein complex"/>
    <property type="evidence" value="ECO:0007669"/>
    <property type="project" value="TreeGrafter"/>
</dbReference>
<dbReference type="PANTHER" id="PTHR13134:SF3">
    <property type="entry name" value="TRAFFICKING PROTEIN PARTICLE COMPLEX SUBUNIT 13"/>
    <property type="match status" value="1"/>
</dbReference>
<dbReference type="AlphaFoldDB" id="A0A6A6UN78"/>
<dbReference type="InterPro" id="IPR055427">
    <property type="entry name" value="TRAPPC13_N"/>
</dbReference>
<name>A0A6A6UN78_9PEZI</name>
<gene>
    <name evidence="3" type="ORF">BT63DRAFT_410694</name>
</gene>
<reference evidence="3" key="1">
    <citation type="journal article" date="2020" name="Stud. Mycol.">
        <title>101 Dothideomycetes genomes: a test case for predicting lifestyles and emergence of pathogens.</title>
        <authorList>
            <person name="Haridas S."/>
            <person name="Albert R."/>
            <person name="Binder M."/>
            <person name="Bloem J."/>
            <person name="Labutti K."/>
            <person name="Salamov A."/>
            <person name="Andreopoulos B."/>
            <person name="Baker S."/>
            <person name="Barry K."/>
            <person name="Bills G."/>
            <person name="Bluhm B."/>
            <person name="Cannon C."/>
            <person name="Castanera R."/>
            <person name="Culley D."/>
            <person name="Daum C."/>
            <person name="Ezra D."/>
            <person name="Gonzalez J."/>
            <person name="Henrissat B."/>
            <person name="Kuo A."/>
            <person name="Liang C."/>
            <person name="Lipzen A."/>
            <person name="Lutzoni F."/>
            <person name="Magnuson J."/>
            <person name="Mondo S."/>
            <person name="Nolan M."/>
            <person name="Ohm R."/>
            <person name="Pangilinan J."/>
            <person name="Park H.-J."/>
            <person name="Ramirez L."/>
            <person name="Alfaro M."/>
            <person name="Sun H."/>
            <person name="Tritt A."/>
            <person name="Yoshinaga Y."/>
            <person name="Zwiers L.-H."/>
            <person name="Turgeon B."/>
            <person name="Goodwin S."/>
            <person name="Spatafora J."/>
            <person name="Crous P."/>
            <person name="Grigoriev I."/>
        </authorList>
    </citation>
    <scope>NUCLEOTIDE SEQUENCE</scope>
    <source>
        <strain evidence="3">CBS 115976</strain>
    </source>
</reference>
<dbReference type="PANTHER" id="PTHR13134">
    <property type="entry name" value="TRAFFICKING PROTEIN PARTICLE COMPLEX SUBUNIT 13"/>
    <property type="match status" value="1"/>
</dbReference>
<dbReference type="InterPro" id="IPR055429">
    <property type="entry name" value="TRAPPC13_M"/>
</dbReference>
<dbReference type="Proteomes" id="UP000799302">
    <property type="component" value="Unassembled WGS sequence"/>
</dbReference>
<evidence type="ECO:0000259" key="2">
    <source>
        <dbReference type="Pfam" id="PF23647"/>
    </source>
</evidence>
<dbReference type="InterPro" id="IPR010378">
    <property type="entry name" value="TRAPPC13"/>
</dbReference>
<dbReference type="EMBL" id="MU004231">
    <property type="protein sequence ID" value="KAF2673729.1"/>
    <property type="molecule type" value="Genomic_DNA"/>
</dbReference>
<feature type="domain" description="Trafficking protein particle complex subunit 13 N-terminal" evidence="1">
    <location>
        <begin position="17"/>
        <end position="193"/>
    </location>
</feature>
<evidence type="ECO:0000259" key="1">
    <source>
        <dbReference type="Pfam" id="PF06159"/>
    </source>
</evidence>
<dbReference type="Pfam" id="PF23647">
    <property type="entry name" value="TRAPPC13_M"/>
    <property type="match status" value="1"/>
</dbReference>
<dbReference type="OrthoDB" id="10250284at2759"/>
<protein>
    <recommendedName>
        <fullName evidence="5">DUF974 domain protein</fullName>
    </recommendedName>
</protein>
<evidence type="ECO:0000313" key="3">
    <source>
        <dbReference type="EMBL" id="KAF2673729.1"/>
    </source>
</evidence>
<keyword evidence="4" id="KW-1185">Reference proteome</keyword>
<feature type="domain" description="Trafficking protein particle complex subunit 13 middle" evidence="2">
    <location>
        <begin position="199"/>
        <end position="318"/>
    </location>
</feature>
<proteinExistence type="predicted"/>
<sequence>MARARGQSIGEGLKTPHTVSLKVLRLTRPSLAQQFPLPKANSDSVYDFSPSAGLAYPHSTPLATNFLLTPLLTLPESFQSAYVGEVFSCTLSANNELPADDTARSISGVRIAAEIVSPSNPSGVALDLEEPVTPASSSFAPGASLQRILRLNLQEEGDHTLAVTVTYTETAVGTEGRAAGGRVRTFRKLYQFIATNLISVRTKAGDVDGGRYALEAQLENLGERAVTMEAVRMNPKSPFTSHSLNWDMPGATQTDAPVLQPGDIMQVAFLLEELQGEDTGQEVPASSPAADKRFILGQLNVQWRSAMGDRGSISTGWLTGKKR</sequence>
<evidence type="ECO:0008006" key="5">
    <source>
        <dbReference type="Google" id="ProtNLM"/>
    </source>
</evidence>
<dbReference type="Pfam" id="PF06159">
    <property type="entry name" value="TRAPPC13_N"/>
    <property type="match status" value="1"/>
</dbReference>
<evidence type="ECO:0000313" key="4">
    <source>
        <dbReference type="Proteomes" id="UP000799302"/>
    </source>
</evidence>